<organism evidence="2 3">
    <name type="scientific">Steinernema carpocapsae</name>
    <name type="common">Entomopathogenic nematode</name>
    <dbReference type="NCBI Taxonomy" id="34508"/>
    <lineage>
        <taxon>Eukaryota</taxon>
        <taxon>Metazoa</taxon>
        <taxon>Ecdysozoa</taxon>
        <taxon>Nematoda</taxon>
        <taxon>Chromadorea</taxon>
        <taxon>Rhabditida</taxon>
        <taxon>Tylenchina</taxon>
        <taxon>Panagrolaimomorpha</taxon>
        <taxon>Strongyloidoidea</taxon>
        <taxon>Steinernematidae</taxon>
        <taxon>Steinernema</taxon>
    </lineage>
</organism>
<proteinExistence type="predicted"/>
<name>A0A4U8UQU5_STECR</name>
<reference evidence="2 3" key="1">
    <citation type="journal article" date="2015" name="Genome Biol.">
        <title>Comparative genomics of Steinernema reveals deeply conserved gene regulatory networks.</title>
        <authorList>
            <person name="Dillman A.R."/>
            <person name="Macchietto M."/>
            <person name="Porter C.F."/>
            <person name="Rogers A."/>
            <person name="Williams B."/>
            <person name="Antoshechkin I."/>
            <person name="Lee M.M."/>
            <person name="Goodwin Z."/>
            <person name="Lu X."/>
            <person name="Lewis E.E."/>
            <person name="Goodrich-Blair H."/>
            <person name="Stock S.P."/>
            <person name="Adams B.J."/>
            <person name="Sternberg P.W."/>
            <person name="Mortazavi A."/>
        </authorList>
    </citation>
    <scope>NUCLEOTIDE SEQUENCE [LARGE SCALE GENOMIC DNA]</scope>
    <source>
        <strain evidence="2 3">ALL</strain>
    </source>
</reference>
<sequence length="170" mass="18776">MSSVARTYVFLLLLVSFVIASVEAQRLWCHGGGADREYSPIQCPDETIECFKFVCKNAQTGQVCEMQELRIGASKDLPKEKCSHATFTCLLLSKTSYKKKANKSPLGLSLEQTYLVNKIKSSGSKKMTKPRKAIQLDTQIKMKAAAAKLVFGSPRATNIAPTHWTNLGTE</sequence>
<keyword evidence="1" id="KW-0732">Signal</keyword>
<feature type="signal peptide" evidence="1">
    <location>
        <begin position="1"/>
        <end position="24"/>
    </location>
</feature>
<evidence type="ECO:0000313" key="2">
    <source>
        <dbReference type="EMBL" id="TMS35486.1"/>
    </source>
</evidence>
<evidence type="ECO:0000256" key="1">
    <source>
        <dbReference type="SAM" id="SignalP"/>
    </source>
</evidence>
<evidence type="ECO:0000313" key="3">
    <source>
        <dbReference type="Proteomes" id="UP000298663"/>
    </source>
</evidence>
<feature type="chain" id="PRO_5020745633" description="Secreted protein" evidence="1">
    <location>
        <begin position="25"/>
        <end position="170"/>
    </location>
</feature>
<dbReference type="OrthoDB" id="5804138at2759"/>
<keyword evidence="3" id="KW-1185">Reference proteome</keyword>
<evidence type="ECO:0008006" key="4">
    <source>
        <dbReference type="Google" id="ProtNLM"/>
    </source>
</evidence>
<protein>
    <recommendedName>
        <fullName evidence="4">Secreted protein</fullName>
    </recommendedName>
</protein>
<gene>
    <name evidence="2" type="ORF">L596_002880</name>
</gene>
<dbReference type="Proteomes" id="UP000298663">
    <property type="component" value="Unassembled WGS sequence"/>
</dbReference>
<comment type="caution">
    <text evidence="2">The sequence shown here is derived from an EMBL/GenBank/DDBJ whole genome shotgun (WGS) entry which is preliminary data.</text>
</comment>
<dbReference type="EMBL" id="AZBU02000001">
    <property type="protein sequence ID" value="TMS35486.1"/>
    <property type="molecule type" value="Genomic_DNA"/>
</dbReference>
<dbReference type="AlphaFoldDB" id="A0A4U8UQU5"/>
<accession>A0A4U8UQU5</accession>
<reference evidence="2 3" key="2">
    <citation type="journal article" date="2019" name="G3 (Bethesda)">
        <title>Hybrid Assembly of the Genome of the Entomopathogenic Nematode Steinernema carpocapsae Identifies the X-Chromosome.</title>
        <authorList>
            <person name="Serra L."/>
            <person name="Macchietto M."/>
            <person name="Macias-Munoz A."/>
            <person name="McGill C.J."/>
            <person name="Rodriguez I.M."/>
            <person name="Rodriguez B."/>
            <person name="Murad R."/>
            <person name="Mortazavi A."/>
        </authorList>
    </citation>
    <scope>NUCLEOTIDE SEQUENCE [LARGE SCALE GENOMIC DNA]</scope>
    <source>
        <strain evidence="2 3">ALL</strain>
    </source>
</reference>